<feature type="domain" description="DUF6533" evidence="2">
    <location>
        <begin position="22"/>
        <end position="66"/>
    </location>
</feature>
<dbReference type="OrthoDB" id="2756573at2759"/>
<organism evidence="3 4">
    <name type="scientific">Lentinus brumalis</name>
    <dbReference type="NCBI Taxonomy" id="2498619"/>
    <lineage>
        <taxon>Eukaryota</taxon>
        <taxon>Fungi</taxon>
        <taxon>Dikarya</taxon>
        <taxon>Basidiomycota</taxon>
        <taxon>Agaricomycotina</taxon>
        <taxon>Agaricomycetes</taxon>
        <taxon>Polyporales</taxon>
        <taxon>Polyporaceae</taxon>
        <taxon>Lentinus</taxon>
    </lineage>
</organism>
<evidence type="ECO:0000259" key="2">
    <source>
        <dbReference type="Pfam" id="PF20151"/>
    </source>
</evidence>
<dbReference type="AlphaFoldDB" id="A0A371CYA0"/>
<evidence type="ECO:0000313" key="4">
    <source>
        <dbReference type="Proteomes" id="UP000256964"/>
    </source>
</evidence>
<feature type="transmembrane region" description="Helical" evidence="1">
    <location>
        <begin position="19"/>
        <end position="36"/>
    </location>
</feature>
<keyword evidence="4" id="KW-1185">Reference proteome</keyword>
<evidence type="ECO:0000256" key="1">
    <source>
        <dbReference type="SAM" id="Phobius"/>
    </source>
</evidence>
<gene>
    <name evidence="3" type="ORF">OH76DRAFT_1420880</name>
</gene>
<keyword evidence="1" id="KW-1133">Transmembrane helix</keyword>
<name>A0A371CYA0_9APHY</name>
<sequence>MSAQAEIAAIVSEEDGLVSFNYCAMAAIVLYVYDYLITFPDEVAGFWKAKPTGATVLFFLTRYTTMAVLLFEFAIGFIQFPGTSCVYTSILDDVVETMQYLPWAGFAALRAYALSRNRPISVLVFILSNITIVVNMFDTFKFVTPAVIPLFGCTLVDSVSPQLALVCQCIVLLTAPLLQYKLTVRNTLAVAIVARASLIAADAILIVVTWMKLSRRGGGGGGSFVHVVLRDGTVYFICLLILNTLHLTFTVASIATPVVRPVSNVIAFSEPLTAILIYRFMLNLQAVNRKALQLDAPAGTEGATSSGSGGGSLVFERVVGSLGSSVIGDWEGQADVDEDEHRRSQAGGG</sequence>
<dbReference type="InterPro" id="IPR045340">
    <property type="entry name" value="DUF6533"/>
</dbReference>
<feature type="transmembrane region" description="Helical" evidence="1">
    <location>
        <begin position="163"/>
        <end position="180"/>
    </location>
</feature>
<protein>
    <recommendedName>
        <fullName evidence="2">DUF6533 domain-containing protein</fullName>
    </recommendedName>
</protein>
<feature type="transmembrane region" description="Helical" evidence="1">
    <location>
        <begin position="122"/>
        <end position="143"/>
    </location>
</feature>
<evidence type="ECO:0000313" key="3">
    <source>
        <dbReference type="EMBL" id="RDX45251.1"/>
    </source>
</evidence>
<dbReference type="Proteomes" id="UP000256964">
    <property type="component" value="Unassembled WGS sequence"/>
</dbReference>
<feature type="transmembrane region" description="Helical" evidence="1">
    <location>
        <begin position="233"/>
        <end position="255"/>
    </location>
</feature>
<accession>A0A371CYA0</accession>
<reference evidence="3 4" key="1">
    <citation type="journal article" date="2018" name="Biotechnol. Biofuels">
        <title>Integrative visual omics of the white-rot fungus Polyporus brumalis exposes the biotechnological potential of its oxidative enzymes for delignifying raw plant biomass.</title>
        <authorList>
            <person name="Miyauchi S."/>
            <person name="Rancon A."/>
            <person name="Drula E."/>
            <person name="Hage H."/>
            <person name="Chaduli D."/>
            <person name="Favel A."/>
            <person name="Grisel S."/>
            <person name="Henrissat B."/>
            <person name="Herpoel-Gimbert I."/>
            <person name="Ruiz-Duenas F.J."/>
            <person name="Chevret D."/>
            <person name="Hainaut M."/>
            <person name="Lin J."/>
            <person name="Wang M."/>
            <person name="Pangilinan J."/>
            <person name="Lipzen A."/>
            <person name="Lesage-Meessen L."/>
            <person name="Navarro D."/>
            <person name="Riley R."/>
            <person name="Grigoriev I.V."/>
            <person name="Zhou S."/>
            <person name="Raouche S."/>
            <person name="Rosso M.N."/>
        </authorList>
    </citation>
    <scope>NUCLEOTIDE SEQUENCE [LARGE SCALE GENOMIC DNA]</scope>
    <source>
        <strain evidence="3 4">BRFM 1820</strain>
    </source>
</reference>
<proteinExistence type="predicted"/>
<dbReference type="Pfam" id="PF20151">
    <property type="entry name" value="DUF6533"/>
    <property type="match status" value="1"/>
</dbReference>
<keyword evidence="1" id="KW-0472">Membrane</keyword>
<feature type="transmembrane region" description="Helical" evidence="1">
    <location>
        <begin position="192"/>
        <end position="213"/>
    </location>
</feature>
<keyword evidence="1" id="KW-0812">Transmembrane</keyword>
<feature type="transmembrane region" description="Helical" evidence="1">
    <location>
        <begin position="56"/>
        <end position="78"/>
    </location>
</feature>
<dbReference type="EMBL" id="KZ857439">
    <property type="protein sequence ID" value="RDX45251.1"/>
    <property type="molecule type" value="Genomic_DNA"/>
</dbReference>